<dbReference type="CDD" id="cd03884">
    <property type="entry name" value="M20_bAS"/>
    <property type="match status" value="1"/>
</dbReference>
<dbReference type="Pfam" id="PF01546">
    <property type="entry name" value="Peptidase_M20"/>
    <property type="match status" value="1"/>
</dbReference>
<sequence>MDQQLHRYVDGDRVRVDITRTAEFGALPDEEGHGRTVLTGTEADGLAREYFVERLEERGLEVRVDAVGNVTGRWVPDGADPTARAVATGSHLDSVVSGGIFDGVLGVYAGLESVRAMQDAGLSPDRPVEVVAFTEEEGGRFSDGVLGSSVAIGARDVDDALAAADGDGVTLEEALARIGFRGDGRLNAAAWDSWLELHVEQGTRLEEAPASAGVVTHITGTIRCHVDIVGEANHAGTTSMGSRTDALAAASELVLDLESTTNEIVRRRSETAVGTVGQFEVEPGSINVIPGAVRLGIDVRDVEYATMERIVSGIQSCLDRLEDQRNVETSFSRPYDIEPIAMSDRCVAALHDAAAGVGIDAIDLHSGAGHDTMHIAKATDAGLVFAPSEGGYSHSAAEWTDWEDCAAATRLLAVALHDLATE</sequence>
<evidence type="ECO:0000259" key="2">
    <source>
        <dbReference type="Pfam" id="PF07687"/>
    </source>
</evidence>
<keyword evidence="1 3" id="KW-0378">Hydrolase</keyword>
<dbReference type="InterPro" id="IPR002933">
    <property type="entry name" value="Peptidase_M20"/>
</dbReference>
<name>A0ABD5VCN1_9EURY</name>
<dbReference type="GO" id="GO:0016787">
    <property type="term" value="F:hydrolase activity"/>
    <property type="evidence" value="ECO:0007669"/>
    <property type="project" value="UniProtKB-KW"/>
</dbReference>
<dbReference type="Pfam" id="PF07687">
    <property type="entry name" value="M20_dimer"/>
    <property type="match status" value="1"/>
</dbReference>
<dbReference type="PANTHER" id="PTHR32494:SF5">
    <property type="entry name" value="ALLANTOATE AMIDOHYDROLASE"/>
    <property type="match status" value="1"/>
</dbReference>
<comment type="caution">
    <text evidence="3">The sequence shown here is derived from an EMBL/GenBank/DDBJ whole genome shotgun (WGS) entry which is preliminary data.</text>
</comment>
<feature type="domain" description="Peptidase M20 dimerisation" evidence="2">
    <location>
        <begin position="219"/>
        <end position="321"/>
    </location>
</feature>
<dbReference type="NCBIfam" id="TIGR01879">
    <property type="entry name" value="hydantase"/>
    <property type="match status" value="1"/>
</dbReference>
<protein>
    <submittedName>
        <fullName evidence="3">Zn-dependent hydrolase</fullName>
    </submittedName>
</protein>
<organism evidence="3 4">
    <name type="scientific">Halalkalicoccus tibetensis</name>
    <dbReference type="NCBI Taxonomy" id="175632"/>
    <lineage>
        <taxon>Archaea</taxon>
        <taxon>Methanobacteriati</taxon>
        <taxon>Methanobacteriota</taxon>
        <taxon>Stenosarchaea group</taxon>
        <taxon>Halobacteria</taxon>
        <taxon>Halobacteriales</taxon>
        <taxon>Halococcaceae</taxon>
        <taxon>Halalkalicoccus</taxon>
    </lineage>
</organism>
<dbReference type="RefSeq" id="WP_340605229.1">
    <property type="nucleotide sequence ID" value="NZ_JBBMXV010000004.1"/>
</dbReference>
<dbReference type="PANTHER" id="PTHR32494">
    <property type="entry name" value="ALLANTOATE DEIMINASE-RELATED"/>
    <property type="match status" value="1"/>
</dbReference>
<dbReference type="AlphaFoldDB" id="A0ABD5VCN1"/>
<accession>A0ABD5VCN1</accession>
<dbReference type="PIRSF" id="PIRSF001235">
    <property type="entry name" value="Amidase_carbamoylase"/>
    <property type="match status" value="1"/>
</dbReference>
<dbReference type="Gene3D" id="3.30.70.360">
    <property type="match status" value="1"/>
</dbReference>
<dbReference type="Proteomes" id="UP001596312">
    <property type="component" value="Unassembled WGS sequence"/>
</dbReference>
<gene>
    <name evidence="3" type="ORF">ACFQGH_15800</name>
</gene>
<dbReference type="SUPFAM" id="SSF55031">
    <property type="entry name" value="Bacterial exopeptidase dimerisation domain"/>
    <property type="match status" value="1"/>
</dbReference>
<dbReference type="InterPro" id="IPR011650">
    <property type="entry name" value="Peptidase_M20_dimer"/>
</dbReference>
<evidence type="ECO:0000256" key="1">
    <source>
        <dbReference type="ARBA" id="ARBA00022801"/>
    </source>
</evidence>
<keyword evidence="4" id="KW-1185">Reference proteome</keyword>
<reference evidence="3 4" key="1">
    <citation type="journal article" date="2019" name="Int. J. Syst. Evol. Microbiol.">
        <title>The Global Catalogue of Microorganisms (GCM) 10K type strain sequencing project: providing services to taxonomists for standard genome sequencing and annotation.</title>
        <authorList>
            <consortium name="The Broad Institute Genomics Platform"/>
            <consortium name="The Broad Institute Genome Sequencing Center for Infectious Disease"/>
            <person name="Wu L."/>
            <person name="Ma J."/>
        </authorList>
    </citation>
    <scope>NUCLEOTIDE SEQUENCE [LARGE SCALE GENOMIC DNA]</scope>
    <source>
        <strain evidence="3 4">CGMCC 1.3240</strain>
    </source>
</reference>
<evidence type="ECO:0000313" key="3">
    <source>
        <dbReference type="EMBL" id="MFC6906659.1"/>
    </source>
</evidence>
<dbReference type="InterPro" id="IPR010158">
    <property type="entry name" value="Amidase_Cbmase"/>
</dbReference>
<proteinExistence type="predicted"/>
<dbReference type="SUPFAM" id="SSF53187">
    <property type="entry name" value="Zn-dependent exopeptidases"/>
    <property type="match status" value="1"/>
</dbReference>
<dbReference type="Gene3D" id="3.40.630.10">
    <property type="entry name" value="Zn peptidases"/>
    <property type="match status" value="1"/>
</dbReference>
<evidence type="ECO:0000313" key="4">
    <source>
        <dbReference type="Proteomes" id="UP001596312"/>
    </source>
</evidence>
<dbReference type="InterPro" id="IPR036264">
    <property type="entry name" value="Bact_exopeptidase_dim_dom"/>
</dbReference>
<dbReference type="EMBL" id="JBHSXQ010000004">
    <property type="protein sequence ID" value="MFC6906659.1"/>
    <property type="molecule type" value="Genomic_DNA"/>
</dbReference>